<proteinExistence type="predicted"/>
<reference evidence="2" key="1">
    <citation type="submission" date="2022-07" db="EMBL/GenBank/DDBJ databases">
        <title>FELIX.</title>
        <authorList>
            <person name="Wan K.H."/>
            <person name="Park S."/>
            <person name="Lawrence Q."/>
            <person name="Eichenberger J.P."/>
            <person name="Booth B.W."/>
            <person name="Piaggio A.J."/>
            <person name="Chandler J.C."/>
            <person name="Franklin A.B."/>
            <person name="Celniker S.E."/>
        </authorList>
    </citation>
    <scope>NUCLEOTIDE SEQUENCE</scope>
    <source>
        <strain evidence="2">QA-1986 374</strain>
    </source>
</reference>
<protein>
    <submittedName>
        <fullName evidence="2">ABC transporter permease</fullName>
    </submittedName>
</protein>
<organism evidence="2 3">
    <name type="scientific">Oceanobacillus jeddahense</name>
    <dbReference type="NCBI Taxonomy" id="1462527"/>
    <lineage>
        <taxon>Bacteria</taxon>
        <taxon>Bacillati</taxon>
        <taxon>Bacillota</taxon>
        <taxon>Bacilli</taxon>
        <taxon>Bacillales</taxon>
        <taxon>Bacillaceae</taxon>
        <taxon>Oceanobacillus</taxon>
    </lineage>
</organism>
<feature type="transmembrane region" description="Helical" evidence="1">
    <location>
        <begin position="234"/>
        <end position="255"/>
    </location>
</feature>
<dbReference type="RefSeq" id="WP_256706640.1">
    <property type="nucleotide sequence ID" value="NZ_CP101914.1"/>
</dbReference>
<sequence>MYGLIKNELYKFFKQKKLYLFIAVIVAVQLVSVWQYQSSNREQVSHLLNGQSYPLAALAESSLFITMFMAVFIAETIVEEYKRGTFKLVLLRPVSRTQFIFAKSVSVLACICFMVAFTILTAYGIGVLFLGWGNQLIVQGEPLFSDGMLLRDGKGVVLTVVAAFAYSLPVFGFAMLIMFIALLSLNVGITIGTALALFMFVPLLNGVIQDYSIIHIMNDFPYLAINEVTSQEFFLSIGIIFVYIMVFYIGSLIFIKKKDVLL</sequence>
<dbReference type="PANTHER" id="PTHR37305:SF1">
    <property type="entry name" value="MEMBRANE PROTEIN"/>
    <property type="match status" value="1"/>
</dbReference>
<dbReference type="Pfam" id="PF12730">
    <property type="entry name" value="ABC2_membrane_4"/>
    <property type="match status" value="1"/>
</dbReference>
<feature type="transmembrane region" description="Helical" evidence="1">
    <location>
        <begin position="18"/>
        <end position="36"/>
    </location>
</feature>
<keyword evidence="1" id="KW-1133">Transmembrane helix</keyword>
<accession>A0ABY5JPW7</accession>
<feature type="transmembrane region" description="Helical" evidence="1">
    <location>
        <begin position="99"/>
        <end position="132"/>
    </location>
</feature>
<dbReference type="PANTHER" id="PTHR37305">
    <property type="entry name" value="INTEGRAL MEMBRANE PROTEIN-RELATED"/>
    <property type="match status" value="1"/>
</dbReference>
<name>A0ABY5JPW7_9BACI</name>
<evidence type="ECO:0000313" key="2">
    <source>
        <dbReference type="EMBL" id="UUI01208.1"/>
    </source>
</evidence>
<evidence type="ECO:0000313" key="3">
    <source>
        <dbReference type="Proteomes" id="UP001059773"/>
    </source>
</evidence>
<feature type="transmembrane region" description="Helical" evidence="1">
    <location>
        <begin position="56"/>
        <end position="78"/>
    </location>
</feature>
<keyword evidence="3" id="KW-1185">Reference proteome</keyword>
<dbReference type="Proteomes" id="UP001059773">
    <property type="component" value="Chromosome"/>
</dbReference>
<feature type="transmembrane region" description="Helical" evidence="1">
    <location>
        <begin position="156"/>
        <end position="183"/>
    </location>
</feature>
<gene>
    <name evidence="2" type="ORF">NP439_14185</name>
</gene>
<keyword evidence="1" id="KW-0812">Transmembrane</keyword>
<keyword evidence="1" id="KW-0472">Membrane</keyword>
<dbReference type="EMBL" id="CP101914">
    <property type="protein sequence ID" value="UUI01208.1"/>
    <property type="molecule type" value="Genomic_DNA"/>
</dbReference>
<evidence type="ECO:0000256" key="1">
    <source>
        <dbReference type="SAM" id="Phobius"/>
    </source>
</evidence>